<feature type="region of interest" description="Disordered" evidence="1">
    <location>
        <begin position="206"/>
        <end position="226"/>
    </location>
</feature>
<reference evidence="2" key="1">
    <citation type="submission" date="2022-01" db="EMBL/GenBank/DDBJ databases">
        <title>Colwellia maritima, isolated from seawater.</title>
        <authorList>
            <person name="Kristyanto S."/>
            <person name="Jung J."/>
            <person name="Jeon C.O."/>
        </authorList>
    </citation>
    <scope>NUCLEOTIDE SEQUENCE</scope>
    <source>
        <strain evidence="2">MSW7</strain>
    </source>
</reference>
<proteinExistence type="predicted"/>
<evidence type="ECO:0000256" key="1">
    <source>
        <dbReference type="SAM" id="MobiDB-lite"/>
    </source>
</evidence>
<evidence type="ECO:0000313" key="3">
    <source>
        <dbReference type="Proteomes" id="UP001139646"/>
    </source>
</evidence>
<feature type="compositionally biased region" description="Basic and acidic residues" evidence="1">
    <location>
        <begin position="211"/>
        <end position="226"/>
    </location>
</feature>
<protein>
    <recommendedName>
        <fullName evidence="4">Lipoprotein</fullName>
    </recommendedName>
</protein>
<accession>A0ABS9X4Y0</accession>
<dbReference type="RefSeq" id="WP_242288039.1">
    <property type="nucleotide sequence ID" value="NZ_JAKKSL010000004.1"/>
</dbReference>
<name>A0ABS9X4Y0_9GAMM</name>
<organism evidence="2 3">
    <name type="scientific">Colwellia maritima</name>
    <dbReference type="NCBI Taxonomy" id="2912588"/>
    <lineage>
        <taxon>Bacteria</taxon>
        <taxon>Pseudomonadati</taxon>
        <taxon>Pseudomonadota</taxon>
        <taxon>Gammaproteobacteria</taxon>
        <taxon>Alteromonadales</taxon>
        <taxon>Colwelliaceae</taxon>
        <taxon>Colwellia</taxon>
    </lineage>
</organism>
<evidence type="ECO:0008006" key="4">
    <source>
        <dbReference type="Google" id="ProtNLM"/>
    </source>
</evidence>
<gene>
    <name evidence="2" type="ORF">L3081_20040</name>
</gene>
<sequence length="226" mass="25676">MTKTHYSYRKILAKLTVLLLLLSMAGCSMVSGRYGPFTFTVQTQSGEQVDDIIVGLAFSRPNSLFRSNHTYREKLLVNSGEKVTLPRGYVLDTDDTGIGMILSVRHMDYYQYSTEYVTINTADKNGIIVLPDPIIKKNKEITEKEIQELMSFRNISRPEAISSQKRANLYSISQRYFVALVKLGREDLVEKYLTLKMTAMFGNNPNSPEAKAVESKVREGIRVRTQ</sequence>
<dbReference type="EMBL" id="JAKKSL010000004">
    <property type="protein sequence ID" value="MCI2285249.1"/>
    <property type="molecule type" value="Genomic_DNA"/>
</dbReference>
<dbReference type="Proteomes" id="UP001139646">
    <property type="component" value="Unassembled WGS sequence"/>
</dbReference>
<comment type="caution">
    <text evidence="2">The sequence shown here is derived from an EMBL/GenBank/DDBJ whole genome shotgun (WGS) entry which is preliminary data.</text>
</comment>
<evidence type="ECO:0000313" key="2">
    <source>
        <dbReference type="EMBL" id="MCI2285249.1"/>
    </source>
</evidence>
<keyword evidence="3" id="KW-1185">Reference proteome</keyword>
<dbReference type="PROSITE" id="PS51257">
    <property type="entry name" value="PROKAR_LIPOPROTEIN"/>
    <property type="match status" value="1"/>
</dbReference>